<dbReference type="Proteomes" id="UP000006591">
    <property type="component" value="Chromosome 5"/>
</dbReference>
<accession>A0A0E0HHF1</accession>
<dbReference type="HOGENOM" id="CLU_2945727_0_0_1"/>
<dbReference type="EnsemblPlants" id="ONIVA05G25000.1">
    <property type="protein sequence ID" value="ONIVA05G25000.1"/>
    <property type="gene ID" value="ONIVA05G25000"/>
</dbReference>
<evidence type="ECO:0000313" key="1">
    <source>
        <dbReference type="EnsemblPlants" id="ONIVA05G25000.1"/>
    </source>
</evidence>
<reference evidence="1" key="1">
    <citation type="submission" date="2015-04" db="UniProtKB">
        <authorList>
            <consortium name="EnsemblPlants"/>
        </authorList>
    </citation>
    <scope>IDENTIFICATION</scope>
    <source>
        <strain evidence="1">SL10</strain>
    </source>
</reference>
<protein>
    <submittedName>
        <fullName evidence="1">Uncharacterized protein</fullName>
    </submittedName>
</protein>
<organism evidence="1">
    <name type="scientific">Oryza nivara</name>
    <name type="common">Indian wild rice</name>
    <name type="synonym">Oryza sativa f. spontanea</name>
    <dbReference type="NCBI Taxonomy" id="4536"/>
    <lineage>
        <taxon>Eukaryota</taxon>
        <taxon>Viridiplantae</taxon>
        <taxon>Streptophyta</taxon>
        <taxon>Embryophyta</taxon>
        <taxon>Tracheophyta</taxon>
        <taxon>Spermatophyta</taxon>
        <taxon>Magnoliopsida</taxon>
        <taxon>Liliopsida</taxon>
        <taxon>Poales</taxon>
        <taxon>Poaceae</taxon>
        <taxon>BOP clade</taxon>
        <taxon>Oryzoideae</taxon>
        <taxon>Oryzeae</taxon>
        <taxon>Oryzinae</taxon>
        <taxon>Oryza</taxon>
    </lineage>
</organism>
<proteinExistence type="predicted"/>
<name>A0A0E0HHF1_ORYNI</name>
<evidence type="ECO:0000313" key="2">
    <source>
        <dbReference type="Proteomes" id="UP000006591"/>
    </source>
</evidence>
<reference evidence="1" key="2">
    <citation type="submission" date="2018-04" db="EMBL/GenBank/DDBJ databases">
        <title>OnivRS2 (Oryza nivara Reference Sequence Version 2).</title>
        <authorList>
            <person name="Zhang J."/>
            <person name="Kudrna D."/>
            <person name="Lee S."/>
            <person name="Talag J."/>
            <person name="Rajasekar S."/>
            <person name="Welchert J."/>
            <person name="Hsing Y.-I."/>
            <person name="Wing R.A."/>
        </authorList>
    </citation>
    <scope>NUCLEOTIDE SEQUENCE [LARGE SCALE GENOMIC DNA]</scope>
    <source>
        <strain evidence="1">SL10</strain>
    </source>
</reference>
<dbReference type="AlphaFoldDB" id="A0A0E0HHF1"/>
<sequence>MAMTVEGFKHSQFQGSLESGPSIHIQEVYDGQRCGHEFHNGVTLERAKYCIVFTIFVIDE</sequence>
<dbReference type="Gramene" id="ONIVA05G25000.1">
    <property type="protein sequence ID" value="ONIVA05G25000.1"/>
    <property type="gene ID" value="ONIVA05G25000"/>
</dbReference>
<keyword evidence="2" id="KW-1185">Reference proteome</keyword>